<dbReference type="Pfam" id="PF01585">
    <property type="entry name" value="G-patch"/>
    <property type="match status" value="1"/>
</dbReference>
<reference evidence="6 7" key="1">
    <citation type="journal article" date="2021" name="Elife">
        <title>Chloroplast acquisition without the gene transfer in kleptoplastic sea slugs, Plakobranchus ocellatus.</title>
        <authorList>
            <person name="Maeda T."/>
            <person name="Takahashi S."/>
            <person name="Yoshida T."/>
            <person name="Shimamura S."/>
            <person name="Takaki Y."/>
            <person name="Nagai Y."/>
            <person name="Toyoda A."/>
            <person name="Suzuki Y."/>
            <person name="Arimoto A."/>
            <person name="Ishii H."/>
            <person name="Satoh N."/>
            <person name="Nishiyama T."/>
            <person name="Hasebe M."/>
            <person name="Maruyama T."/>
            <person name="Minagawa J."/>
            <person name="Obokata J."/>
            <person name="Shigenobu S."/>
        </authorList>
    </citation>
    <scope>NUCLEOTIDE SEQUENCE [LARGE SCALE GENOMIC DNA]</scope>
</reference>
<keyword evidence="1" id="KW-0694">RNA-binding</keyword>
<dbReference type="InterPro" id="IPR000467">
    <property type="entry name" value="G_patch_dom"/>
</dbReference>
<comment type="caution">
    <text evidence="6">The sequence shown here is derived from an EMBL/GenBank/DDBJ whole genome shotgun (WGS) entry which is preliminary data.</text>
</comment>
<feature type="compositionally biased region" description="Low complexity" evidence="2">
    <location>
        <begin position="76"/>
        <end position="93"/>
    </location>
</feature>
<proteinExistence type="predicted"/>
<protein>
    <submittedName>
        <fullName evidence="6">NF-kappa-B-repressing factor</fullName>
    </submittedName>
</protein>
<feature type="compositionally biased region" description="Gly residues" evidence="2">
    <location>
        <begin position="1"/>
        <end position="15"/>
    </location>
</feature>
<dbReference type="PANTHER" id="PTHR48430">
    <property type="entry name" value="PARTNER OF XRN-2 PROTEIN 1"/>
    <property type="match status" value="1"/>
</dbReference>
<feature type="region of interest" description="Disordered" evidence="2">
    <location>
        <begin position="1"/>
        <end position="104"/>
    </location>
</feature>
<dbReference type="SUPFAM" id="SSF82708">
    <property type="entry name" value="R3H domain"/>
    <property type="match status" value="1"/>
</dbReference>
<dbReference type="InterPro" id="IPR036867">
    <property type="entry name" value="R3H_dom_sf"/>
</dbReference>
<dbReference type="EMBL" id="BMAT01009280">
    <property type="protein sequence ID" value="GFS03228.1"/>
    <property type="molecule type" value="Genomic_DNA"/>
</dbReference>
<dbReference type="PROSITE" id="PS50174">
    <property type="entry name" value="G_PATCH"/>
    <property type="match status" value="1"/>
</dbReference>
<evidence type="ECO:0000259" key="3">
    <source>
        <dbReference type="PROSITE" id="PS50137"/>
    </source>
</evidence>
<feature type="compositionally biased region" description="Gly residues" evidence="2">
    <location>
        <begin position="918"/>
        <end position="933"/>
    </location>
</feature>
<dbReference type="PROSITE" id="PS51061">
    <property type="entry name" value="R3H"/>
    <property type="match status" value="1"/>
</dbReference>
<feature type="compositionally biased region" description="Polar residues" evidence="2">
    <location>
        <begin position="246"/>
        <end position="258"/>
    </location>
</feature>
<evidence type="ECO:0000256" key="2">
    <source>
        <dbReference type="SAM" id="MobiDB-lite"/>
    </source>
</evidence>
<keyword evidence="7" id="KW-1185">Reference proteome</keyword>
<feature type="region of interest" description="Disordered" evidence="2">
    <location>
        <begin position="914"/>
        <end position="933"/>
    </location>
</feature>
<dbReference type="SMART" id="SM00443">
    <property type="entry name" value="G_patch"/>
    <property type="match status" value="1"/>
</dbReference>
<dbReference type="Gene3D" id="3.30.1370.50">
    <property type="entry name" value="R3H-like domain"/>
    <property type="match status" value="1"/>
</dbReference>
<evidence type="ECO:0000256" key="1">
    <source>
        <dbReference type="PROSITE-ProRule" id="PRU00266"/>
    </source>
</evidence>
<evidence type="ECO:0000313" key="6">
    <source>
        <dbReference type="EMBL" id="GFS03228.1"/>
    </source>
</evidence>
<sequence>MAGLGFRGTRGGRGGSNSQPMGIQFVKSSDSEKKPFSSPIFGDQDQSRRGTNPAPSQFGLPAKQFDTYRGKGSPQKSFNKSFNSFNTFKDSSSQARPPQPSFPRIQPAKLVVTPEEYRKLWQQAKDPDLVIIRKLAWEVATLKSDRPNAIDKLHSASNRVPTRIEFTTEPMIGGRGNNSFKCLVFIERILVGSGQGLKIKDAKVNGYEAALQTVLMPELRVVKIDRESKKLEGSKEPFTTPPPEPSNTVSPRSSSQLPPSFIGDSRNGPAPTHRESNLEAASVKRRIEEQRPLEDFVIVEPLVPIPDCTPAHTLRRSADFNHMLLEYEYVFCGETVRCVLWLEGQVLADVSGSSKLGAKNKAAGQGLRKLKQICWVIKTKKAVDSDSKISKEEILNELTDQSDALTDDNVGNKMLRKMGWSGGGVGKDGSGIAEPVSLKSVYNREGLGLGTERGITDEYRRRVKEVIENYAASGNQEDLVFNCDFRLEERLIIHDECRRLNLRSKCKGKGAGRYLCIRRKRSANMLFDHIMSCGGETIRYKLVPPERDTRQRSENIISDTADSETNQPHCGPDVKGKFSFSTNHIDDLPPPGSVKGESNQHVRQDIKWEFRPPPSLCTNTSENTVIPEHRFVKQEVQMEFGPPPPFPTNTPENTDSKDRIWEQNRSNQGDSAPSSFIKKEFDSDDFDDQTKIKEEIEPPHCVNGHIKEEISAQANYGIKNEVGNGNTGNPNSCYPGYTSSQRRDHHYTYPVKQDNNHRHDGASFDLNNGRNFNGNPHPFSNPSGRFQPNSMGSLLGQFNSNSNSASAAANFLDAGPKNPMMRPGNMHNQFMGPGNNFGYFNQPPMPSHNHGHYGMQGFSSNMNSNFGTGNQWPRGPHQNQQFLQIVSQKWGEMAAQWLTGQQGSSMGNMQNGPRFNGHGQGSGGHGMGRGRMM</sequence>
<feature type="domain" description="G-patch" evidence="4">
    <location>
        <begin position="407"/>
        <end position="452"/>
    </location>
</feature>
<dbReference type="AlphaFoldDB" id="A0AAV4HYG6"/>
<dbReference type="PROSITE" id="PS50137">
    <property type="entry name" value="DS_RBD"/>
    <property type="match status" value="1"/>
</dbReference>
<organism evidence="6 7">
    <name type="scientific">Elysia marginata</name>
    <dbReference type="NCBI Taxonomy" id="1093978"/>
    <lineage>
        <taxon>Eukaryota</taxon>
        <taxon>Metazoa</taxon>
        <taxon>Spiralia</taxon>
        <taxon>Lophotrochozoa</taxon>
        <taxon>Mollusca</taxon>
        <taxon>Gastropoda</taxon>
        <taxon>Heterobranchia</taxon>
        <taxon>Euthyneura</taxon>
        <taxon>Panpulmonata</taxon>
        <taxon>Sacoglossa</taxon>
        <taxon>Placobranchoidea</taxon>
        <taxon>Plakobranchidae</taxon>
        <taxon>Elysia</taxon>
    </lineage>
</organism>
<evidence type="ECO:0000259" key="5">
    <source>
        <dbReference type="PROSITE" id="PS51061"/>
    </source>
</evidence>
<feature type="domain" description="R3H" evidence="5">
    <location>
        <begin position="457"/>
        <end position="521"/>
    </location>
</feature>
<evidence type="ECO:0000259" key="4">
    <source>
        <dbReference type="PROSITE" id="PS50174"/>
    </source>
</evidence>
<dbReference type="Proteomes" id="UP000762676">
    <property type="component" value="Unassembled WGS sequence"/>
</dbReference>
<evidence type="ECO:0000313" key="7">
    <source>
        <dbReference type="Proteomes" id="UP000762676"/>
    </source>
</evidence>
<feature type="region of interest" description="Disordered" evidence="2">
    <location>
        <begin position="230"/>
        <end position="283"/>
    </location>
</feature>
<feature type="region of interest" description="Disordered" evidence="2">
    <location>
        <begin position="638"/>
        <end position="657"/>
    </location>
</feature>
<dbReference type="SUPFAM" id="SSF54768">
    <property type="entry name" value="dsRNA-binding domain-like"/>
    <property type="match status" value="1"/>
</dbReference>
<dbReference type="PANTHER" id="PTHR48430:SF1">
    <property type="entry name" value="PARTNER OF XRN-2 PROTEIN 1"/>
    <property type="match status" value="1"/>
</dbReference>
<name>A0AAV4HYG6_9GAST</name>
<dbReference type="InterPro" id="IPR001374">
    <property type="entry name" value="R3H_dom"/>
</dbReference>
<dbReference type="InterPro" id="IPR014720">
    <property type="entry name" value="dsRBD_dom"/>
</dbReference>
<accession>A0AAV4HYG6</accession>
<gene>
    <name evidence="6" type="ORF">ElyMa_004626800</name>
</gene>
<feature type="domain" description="DRBM" evidence="3">
    <location>
        <begin position="148"/>
        <end position="216"/>
    </location>
</feature>
<dbReference type="GO" id="GO:0003723">
    <property type="term" value="F:RNA binding"/>
    <property type="evidence" value="ECO:0007669"/>
    <property type="project" value="UniProtKB-UniRule"/>
</dbReference>